<proteinExistence type="predicted"/>
<dbReference type="SUPFAM" id="SSF88723">
    <property type="entry name" value="PIN domain-like"/>
    <property type="match status" value="1"/>
</dbReference>
<reference evidence="3 4" key="1">
    <citation type="submission" date="2018-06" db="EMBL/GenBank/DDBJ databases">
        <authorList>
            <consortium name="Pathogen Informatics"/>
            <person name="Doyle S."/>
        </authorList>
    </citation>
    <scope>NUCLEOTIDE SEQUENCE [LARGE SCALE GENOMIC DNA]</scope>
    <source>
        <strain evidence="3 4">NCTC12026</strain>
    </source>
</reference>
<gene>
    <name evidence="3" type="ORF">NCTC12026_00702</name>
</gene>
<feature type="domain" description="VapC50 C-terminal" evidence="2">
    <location>
        <begin position="132"/>
        <end position="185"/>
    </location>
</feature>
<dbReference type="InterPro" id="IPR002716">
    <property type="entry name" value="PIN_dom"/>
</dbReference>
<dbReference type="Proteomes" id="UP000255129">
    <property type="component" value="Unassembled WGS sequence"/>
</dbReference>
<dbReference type="Pfam" id="PF13470">
    <property type="entry name" value="PIN_3"/>
    <property type="match status" value="1"/>
</dbReference>
<dbReference type="EMBL" id="UGUA01000002">
    <property type="protein sequence ID" value="SUC34365.1"/>
    <property type="molecule type" value="Genomic_DNA"/>
</dbReference>
<dbReference type="AlphaFoldDB" id="A0A379G0A2"/>
<dbReference type="Pfam" id="PF26343">
    <property type="entry name" value="VapC50_C"/>
    <property type="match status" value="1"/>
</dbReference>
<dbReference type="InterPro" id="IPR058652">
    <property type="entry name" value="VapC50_C"/>
</dbReference>
<dbReference type="InterPro" id="IPR029060">
    <property type="entry name" value="PIN-like_dom_sf"/>
</dbReference>
<evidence type="ECO:0000259" key="1">
    <source>
        <dbReference type="Pfam" id="PF13470"/>
    </source>
</evidence>
<protein>
    <submittedName>
        <fullName evidence="3">Uncharacterized protein</fullName>
    </submittedName>
</protein>
<dbReference type="OrthoDB" id="211933at2"/>
<organism evidence="3 4">
    <name type="scientific">Providencia rustigianii</name>
    <dbReference type="NCBI Taxonomy" id="158850"/>
    <lineage>
        <taxon>Bacteria</taxon>
        <taxon>Pseudomonadati</taxon>
        <taxon>Pseudomonadota</taxon>
        <taxon>Gammaproteobacteria</taxon>
        <taxon>Enterobacterales</taxon>
        <taxon>Morganellaceae</taxon>
        <taxon>Providencia</taxon>
    </lineage>
</organism>
<feature type="domain" description="PIN" evidence="1">
    <location>
        <begin position="8"/>
        <end position="114"/>
    </location>
</feature>
<evidence type="ECO:0000313" key="3">
    <source>
        <dbReference type="EMBL" id="SUC34365.1"/>
    </source>
</evidence>
<accession>A0A379G0A2</accession>
<evidence type="ECO:0000313" key="4">
    <source>
        <dbReference type="Proteomes" id="UP000255129"/>
    </source>
</evidence>
<name>A0A379G0A2_9GAMM</name>
<sequence length="191" mass="21910">MIHSPFPVVLDACVLYPSLLRDLLMHLAIAGLYQAKWTDVIHNEWQRNLLINRPDLSTSQLNRTSALMNIALPDAKVEQYEPLIDGLELPDLDDRHVVAAAIKSNAKIIVTLNLKDFPKKYLKRLDMEALHPDEFISDLFDLNHALALSAVRKQRINLKKPKINTREYFDALLRQGLPMTVKALEKYQCMI</sequence>
<evidence type="ECO:0000259" key="2">
    <source>
        <dbReference type="Pfam" id="PF26343"/>
    </source>
</evidence>
<dbReference type="RefSeq" id="WP_112836092.1">
    <property type="nucleotide sequence ID" value="NZ_JAOXBK010000080.1"/>
</dbReference>